<dbReference type="WBParaSite" id="PgR016_g054_t04">
    <property type="protein sequence ID" value="PgR016_g054_t04"/>
    <property type="gene ID" value="PgR016_g054"/>
</dbReference>
<feature type="compositionally biased region" description="Basic residues" evidence="1">
    <location>
        <begin position="51"/>
        <end position="60"/>
    </location>
</feature>
<dbReference type="Proteomes" id="UP000887569">
    <property type="component" value="Unplaced"/>
</dbReference>
<feature type="region of interest" description="Disordered" evidence="1">
    <location>
        <begin position="51"/>
        <end position="88"/>
    </location>
</feature>
<evidence type="ECO:0000313" key="2">
    <source>
        <dbReference type="Proteomes" id="UP000887569"/>
    </source>
</evidence>
<dbReference type="AlphaFoldDB" id="A0A915AXA6"/>
<proteinExistence type="predicted"/>
<accession>A0A915AXA6</accession>
<reference evidence="3" key="1">
    <citation type="submission" date="2022-11" db="UniProtKB">
        <authorList>
            <consortium name="WormBaseParasite"/>
        </authorList>
    </citation>
    <scope>IDENTIFICATION</scope>
</reference>
<keyword evidence="2" id="KW-1185">Reference proteome</keyword>
<name>A0A915AXA6_PARUN</name>
<evidence type="ECO:0000256" key="1">
    <source>
        <dbReference type="SAM" id="MobiDB-lite"/>
    </source>
</evidence>
<sequence length="112" mass="13725">MEAMVKNPMQIFQSLHSLDIQKQTQMHFLVRSKQKIYLHIMELQNRHLRHTRERRKKFRQLKNLQFPQMGEMRSSSSIKQSQRSRKKFRRAIKSFLQPEKRALLPPNYEKMC</sequence>
<protein>
    <submittedName>
        <fullName evidence="3">Uncharacterized protein</fullName>
    </submittedName>
</protein>
<evidence type="ECO:0000313" key="3">
    <source>
        <dbReference type="WBParaSite" id="PgR016_g054_t04"/>
    </source>
</evidence>
<organism evidence="2 3">
    <name type="scientific">Parascaris univalens</name>
    <name type="common">Nematode worm</name>
    <dbReference type="NCBI Taxonomy" id="6257"/>
    <lineage>
        <taxon>Eukaryota</taxon>
        <taxon>Metazoa</taxon>
        <taxon>Ecdysozoa</taxon>
        <taxon>Nematoda</taxon>
        <taxon>Chromadorea</taxon>
        <taxon>Rhabditida</taxon>
        <taxon>Spirurina</taxon>
        <taxon>Ascaridomorpha</taxon>
        <taxon>Ascaridoidea</taxon>
        <taxon>Ascarididae</taxon>
        <taxon>Parascaris</taxon>
    </lineage>
</organism>